<accession>A0A1T5FEM1</accession>
<sequence length="235" mass="27552">MTNLQKNWLTEGIFDFEYKKYVLQAYLQHIDSQFTLNKLHPHLPDLQFHFDSCISIRTKKSEIRTSFPKNVTGVNLQTWKLEYEETHQDDPYLEELNYILDFAIPRFSRALEQGTERFSEVGENIKISPVGIVPLRLEEGYLLFLHTFQPLVSVFEYQLALYNEMKERYLKTTFVDTIRIGIGNTVSQIKVDLTKKNKSLPNPATYVVESRYDYPLHEALLPVAKKLILKQMNIA</sequence>
<evidence type="ECO:0000313" key="2">
    <source>
        <dbReference type="Proteomes" id="UP000190897"/>
    </source>
</evidence>
<protein>
    <submittedName>
        <fullName evidence="1">Uncharacterized protein</fullName>
    </submittedName>
</protein>
<evidence type="ECO:0000313" key="1">
    <source>
        <dbReference type="EMBL" id="SKB94629.1"/>
    </source>
</evidence>
<dbReference type="EMBL" id="FUZA01000003">
    <property type="protein sequence ID" value="SKB94629.1"/>
    <property type="molecule type" value="Genomic_DNA"/>
</dbReference>
<dbReference type="OrthoDB" id="1523307at2"/>
<dbReference type="RefSeq" id="WP_082215634.1">
    <property type="nucleotide sequence ID" value="NZ_FUZA01000003.1"/>
</dbReference>
<dbReference type="STRING" id="651661.SAMN05660293_03114"/>
<gene>
    <name evidence="1" type="ORF">SAMN05660293_03114</name>
</gene>
<keyword evidence="2" id="KW-1185">Reference proteome</keyword>
<dbReference type="AlphaFoldDB" id="A0A1T5FEM1"/>
<organism evidence="1 2">
    <name type="scientific">Dyadobacter psychrophilus</name>
    <dbReference type="NCBI Taxonomy" id="651661"/>
    <lineage>
        <taxon>Bacteria</taxon>
        <taxon>Pseudomonadati</taxon>
        <taxon>Bacteroidota</taxon>
        <taxon>Cytophagia</taxon>
        <taxon>Cytophagales</taxon>
        <taxon>Spirosomataceae</taxon>
        <taxon>Dyadobacter</taxon>
    </lineage>
</organism>
<reference evidence="2" key="1">
    <citation type="submission" date="2017-02" db="EMBL/GenBank/DDBJ databases">
        <authorList>
            <person name="Varghese N."/>
            <person name="Submissions S."/>
        </authorList>
    </citation>
    <scope>NUCLEOTIDE SEQUENCE [LARGE SCALE GENOMIC DNA]</scope>
    <source>
        <strain evidence="2">DSM 22270</strain>
    </source>
</reference>
<name>A0A1T5FEM1_9BACT</name>
<dbReference type="Proteomes" id="UP000190897">
    <property type="component" value="Unassembled WGS sequence"/>
</dbReference>
<proteinExistence type="predicted"/>